<dbReference type="EMBL" id="CP006850">
    <property type="protein sequence ID" value="AHH16456.1"/>
    <property type="molecule type" value="Genomic_DNA"/>
</dbReference>
<dbReference type="KEGG" id="nno:NONO_c16550"/>
<sequence>MHNSKFPSPSRREFIRTAALAGGVVAAGTFASTSGRANAAPTGKRVAIFGAGPAGLTTAHELAERGFAVTVYEARAVIGGKTRSIYVPNSGANPLPGEHGFRSFFGFYHNLPDTLRRTPFPGNKNGVWDNLVRLEAAMIAGVNRHNLTIPLPFPLPTPQLPMTLKAFIDSAAAVLETLWRLPAWEALFAAERLAVYVTSCDARKVGQWENITWTEFAKLDHSSAEYNRFLGDGFIKELVATKSANCSANSIGLVGESYVWSLLGINNDGGAVGKGNDRVMNGPTTDAWINPWGAYLRSIGVEFRTGQRVTGFTTDGGHISGATVTDTAGAAHAVDADYYVAAIPFEKFAAVLSDDLLKADPKLAGARKLQNAWMVGLQFFLTSRHDLANGHVGYNDAPWGLTSISEAQFWKKPLQDYGDGKVKDVLSAIISDWDTPGMFTTKTAKQCTPQEIAAETWKQIKAHVNGDGVNQLSDDMLHSWMIDDGLTGAGTPQIAYDDAIFIQNAGSWTDRPDAATAIDNLFLAGDWIKTDMNVACMESANEGGRRAANAVLHASGSSQPAVEYHKQFRQPLWEPFKLADAGLYAAGLPNALDIVDGGRKPR</sequence>
<dbReference type="Proteomes" id="UP000019150">
    <property type="component" value="Chromosome"/>
</dbReference>
<dbReference type="PRINTS" id="PR00419">
    <property type="entry name" value="ADXRDTASE"/>
</dbReference>
<dbReference type="GO" id="GO:0016491">
    <property type="term" value="F:oxidoreductase activity"/>
    <property type="evidence" value="ECO:0007669"/>
    <property type="project" value="InterPro"/>
</dbReference>
<dbReference type="InterPro" id="IPR036188">
    <property type="entry name" value="FAD/NAD-bd_sf"/>
</dbReference>
<dbReference type="HOGENOM" id="CLU_459139_0_0_11"/>
<dbReference type="RefSeq" id="WP_025347969.1">
    <property type="nucleotide sequence ID" value="NZ_CP006850.1"/>
</dbReference>
<feature type="domain" description="Amine oxidase" evidence="1">
    <location>
        <begin position="54"/>
        <end position="552"/>
    </location>
</feature>
<dbReference type="eggNOG" id="COG3349">
    <property type="taxonomic scope" value="Bacteria"/>
</dbReference>
<organism evidence="2 3">
    <name type="scientific">Nocardia nova SH22a</name>
    <dbReference type="NCBI Taxonomy" id="1415166"/>
    <lineage>
        <taxon>Bacteria</taxon>
        <taxon>Bacillati</taxon>
        <taxon>Actinomycetota</taxon>
        <taxon>Actinomycetes</taxon>
        <taxon>Mycobacteriales</taxon>
        <taxon>Nocardiaceae</taxon>
        <taxon>Nocardia</taxon>
    </lineage>
</organism>
<dbReference type="SUPFAM" id="SSF51905">
    <property type="entry name" value="FAD/NAD(P)-binding domain"/>
    <property type="match status" value="1"/>
</dbReference>
<dbReference type="PANTHER" id="PTHR42923">
    <property type="entry name" value="PROTOPORPHYRINOGEN OXIDASE"/>
    <property type="match status" value="1"/>
</dbReference>
<protein>
    <submittedName>
        <fullName evidence="2">Putative amine oxidase</fullName>
    </submittedName>
</protein>
<dbReference type="PANTHER" id="PTHR42923:SF46">
    <property type="entry name" value="AMINE OXIDASE"/>
    <property type="match status" value="1"/>
</dbReference>
<proteinExistence type="predicted"/>
<dbReference type="OrthoDB" id="8845488at2"/>
<reference evidence="2 3" key="1">
    <citation type="journal article" date="2014" name="Appl. Environ. Microbiol.">
        <title>Insights into the Microbial Degradation of Rubber and Gutta-Percha by Analysis of the Complete Genome of Nocardia nova SH22a.</title>
        <authorList>
            <person name="Luo Q."/>
            <person name="Hiessl S."/>
            <person name="Poehlein A."/>
            <person name="Daniel R."/>
            <person name="Steinbuchel A."/>
        </authorList>
    </citation>
    <scope>NUCLEOTIDE SEQUENCE [LARGE SCALE GENOMIC DNA]</scope>
    <source>
        <strain evidence="2">SH22a</strain>
    </source>
</reference>
<dbReference type="InterPro" id="IPR002937">
    <property type="entry name" value="Amino_oxidase"/>
</dbReference>
<accession>W5TGU2</accession>
<dbReference type="Gene3D" id="3.50.50.60">
    <property type="entry name" value="FAD/NAD(P)-binding domain"/>
    <property type="match status" value="1"/>
</dbReference>
<dbReference type="Pfam" id="PF01593">
    <property type="entry name" value="Amino_oxidase"/>
    <property type="match status" value="1"/>
</dbReference>
<name>W5TGU2_9NOCA</name>
<gene>
    <name evidence="2" type="ORF">NONO_c16550</name>
</gene>
<evidence type="ECO:0000313" key="3">
    <source>
        <dbReference type="Proteomes" id="UP000019150"/>
    </source>
</evidence>
<dbReference type="eggNOG" id="COG1233">
    <property type="taxonomic scope" value="Bacteria"/>
</dbReference>
<dbReference type="STRING" id="1415166.NONO_c16550"/>
<dbReference type="PROSITE" id="PS51318">
    <property type="entry name" value="TAT"/>
    <property type="match status" value="1"/>
</dbReference>
<dbReference type="AlphaFoldDB" id="W5TGU2"/>
<evidence type="ECO:0000259" key="1">
    <source>
        <dbReference type="Pfam" id="PF01593"/>
    </source>
</evidence>
<dbReference type="InterPro" id="IPR050464">
    <property type="entry name" value="Zeta_carotene_desat/Oxidored"/>
</dbReference>
<evidence type="ECO:0000313" key="2">
    <source>
        <dbReference type="EMBL" id="AHH16456.1"/>
    </source>
</evidence>
<keyword evidence="3" id="KW-1185">Reference proteome</keyword>
<dbReference type="PATRIC" id="fig|1415166.3.peg.1684"/>
<dbReference type="InterPro" id="IPR006311">
    <property type="entry name" value="TAT_signal"/>
</dbReference>